<evidence type="ECO:0000313" key="1">
    <source>
        <dbReference type="EMBL" id="CAE7600143.1"/>
    </source>
</evidence>
<dbReference type="InterPro" id="IPR029026">
    <property type="entry name" value="tRNA_m1G_MTases_N"/>
</dbReference>
<dbReference type="Gene3D" id="3.40.1280.10">
    <property type="match status" value="1"/>
</dbReference>
<dbReference type="EMBL" id="CAJNIZ010040180">
    <property type="protein sequence ID" value="CAE7600143.1"/>
    <property type="molecule type" value="Genomic_DNA"/>
</dbReference>
<dbReference type="Proteomes" id="UP000649617">
    <property type="component" value="Unassembled WGS sequence"/>
</dbReference>
<keyword evidence="2" id="KW-1185">Reference proteome</keyword>
<dbReference type="InterPro" id="IPR029028">
    <property type="entry name" value="Alpha/beta_knot_MTases"/>
</dbReference>
<sequence>MPDADVVVVDRAKYAGNVGSILRHMPILGGVQTLFLANSAHRSGSPYPPYPRSFIKEVMRVSMLQHYHEFEARFCLLDGGAEELMHLLEMLKSRGFALMMLENVEEFEDMPVPTQDRFHYCSIYDKASAIRDVRAPIAFIFGGESGEPMPELFTTCDVGGFIPSHEADHKNANQHEAEECENRCLQRMHSCNLSIAACIVLSERHRLRIAQQHEHARSFLRCTELVDGPLTFAQKGSIWQSYLAQYFQGICACATWLNICGIKISK</sequence>
<organism evidence="1 2">
    <name type="scientific">Symbiodinium pilosum</name>
    <name type="common">Dinoflagellate</name>
    <dbReference type="NCBI Taxonomy" id="2952"/>
    <lineage>
        <taxon>Eukaryota</taxon>
        <taxon>Sar</taxon>
        <taxon>Alveolata</taxon>
        <taxon>Dinophyceae</taxon>
        <taxon>Suessiales</taxon>
        <taxon>Symbiodiniaceae</taxon>
        <taxon>Symbiodinium</taxon>
    </lineage>
</organism>
<dbReference type="OrthoDB" id="445433at2759"/>
<reference evidence="1" key="1">
    <citation type="submission" date="2021-02" db="EMBL/GenBank/DDBJ databases">
        <authorList>
            <person name="Dougan E. K."/>
            <person name="Rhodes N."/>
            <person name="Thang M."/>
            <person name="Chan C."/>
        </authorList>
    </citation>
    <scope>NUCLEOTIDE SEQUENCE</scope>
</reference>
<protein>
    <submittedName>
        <fullName evidence="1">Ift43 protein</fullName>
    </submittedName>
</protein>
<gene>
    <name evidence="1" type="primary">ift43</name>
    <name evidence="1" type="ORF">SPIL2461_LOCUS15928</name>
</gene>
<dbReference type="AlphaFoldDB" id="A0A812V5W1"/>
<proteinExistence type="predicted"/>
<dbReference type="SUPFAM" id="SSF75217">
    <property type="entry name" value="alpha/beta knot"/>
    <property type="match status" value="1"/>
</dbReference>
<comment type="caution">
    <text evidence="1">The sequence shown here is derived from an EMBL/GenBank/DDBJ whole genome shotgun (WGS) entry which is preliminary data.</text>
</comment>
<accession>A0A812V5W1</accession>
<name>A0A812V5W1_SYMPI</name>
<evidence type="ECO:0000313" key="2">
    <source>
        <dbReference type="Proteomes" id="UP000649617"/>
    </source>
</evidence>